<sequence>MNANEGSKREDNGAGGTGEACRGYNYCNCGQQAWNCIRSKSHAPTRRSAPPRTSFRINGLRRLQTSGRHSTCLDLELDASHGDVLQRITDAGIIPNPLIPRMLTQTQATRVLNRWRRRKSCRSQSLIVPQITMQLRLAAGGLNRYGGGIIATANKYHGIVSNPTPKGPELIMDVACVGGVDIRFGQTYRAPDYAELNVLPNGPCKHKHTPVCELCCPDVTAQHFHNNCRTFKIGHGDMA</sequence>
<protein>
    <submittedName>
        <fullName evidence="1">Uncharacterized protein</fullName>
    </submittedName>
</protein>
<reference evidence="1" key="1">
    <citation type="submission" date="2023-03" db="EMBL/GenBank/DDBJ databases">
        <title>Massive genome expansion in bonnet fungi (Mycena s.s.) driven by repeated elements and novel gene families across ecological guilds.</title>
        <authorList>
            <consortium name="Lawrence Berkeley National Laboratory"/>
            <person name="Harder C.B."/>
            <person name="Miyauchi S."/>
            <person name="Viragh M."/>
            <person name="Kuo A."/>
            <person name="Thoen E."/>
            <person name="Andreopoulos B."/>
            <person name="Lu D."/>
            <person name="Skrede I."/>
            <person name="Drula E."/>
            <person name="Henrissat B."/>
            <person name="Morin E."/>
            <person name="Kohler A."/>
            <person name="Barry K."/>
            <person name="LaButti K."/>
            <person name="Morin E."/>
            <person name="Salamov A."/>
            <person name="Lipzen A."/>
            <person name="Mereny Z."/>
            <person name="Hegedus B."/>
            <person name="Baldrian P."/>
            <person name="Stursova M."/>
            <person name="Weitz H."/>
            <person name="Taylor A."/>
            <person name="Grigoriev I.V."/>
            <person name="Nagy L.G."/>
            <person name="Martin F."/>
            <person name="Kauserud H."/>
        </authorList>
    </citation>
    <scope>NUCLEOTIDE SEQUENCE</scope>
    <source>
        <strain evidence="1">CBHHK002</strain>
    </source>
</reference>
<evidence type="ECO:0000313" key="2">
    <source>
        <dbReference type="Proteomes" id="UP001218218"/>
    </source>
</evidence>
<keyword evidence="2" id="KW-1185">Reference proteome</keyword>
<dbReference type="AlphaFoldDB" id="A0AAD7ATB7"/>
<dbReference type="EMBL" id="JARIHO010000001">
    <property type="protein sequence ID" value="KAJ7367731.1"/>
    <property type="molecule type" value="Genomic_DNA"/>
</dbReference>
<proteinExistence type="predicted"/>
<gene>
    <name evidence="1" type="ORF">DFH08DRAFT_795865</name>
</gene>
<comment type="caution">
    <text evidence="1">The sequence shown here is derived from an EMBL/GenBank/DDBJ whole genome shotgun (WGS) entry which is preliminary data.</text>
</comment>
<evidence type="ECO:0000313" key="1">
    <source>
        <dbReference type="EMBL" id="KAJ7367731.1"/>
    </source>
</evidence>
<name>A0AAD7ATB7_9AGAR</name>
<dbReference type="Proteomes" id="UP001218218">
    <property type="component" value="Unassembled WGS sequence"/>
</dbReference>
<organism evidence="1 2">
    <name type="scientific">Mycena albidolilacea</name>
    <dbReference type="NCBI Taxonomy" id="1033008"/>
    <lineage>
        <taxon>Eukaryota</taxon>
        <taxon>Fungi</taxon>
        <taxon>Dikarya</taxon>
        <taxon>Basidiomycota</taxon>
        <taxon>Agaricomycotina</taxon>
        <taxon>Agaricomycetes</taxon>
        <taxon>Agaricomycetidae</taxon>
        <taxon>Agaricales</taxon>
        <taxon>Marasmiineae</taxon>
        <taxon>Mycenaceae</taxon>
        <taxon>Mycena</taxon>
    </lineage>
</organism>
<accession>A0AAD7ATB7</accession>